<comment type="caution">
    <text evidence="3">The sequence shown here is derived from an EMBL/GenBank/DDBJ whole genome shotgun (WGS) entry which is preliminary data.</text>
</comment>
<dbReference type="InterPro" id="IPR052179">
    <property type="entry name" value="DD-CPase-like"/>
</dbReference>
<evidence type="ECO:0000313" key="3">
    <source>
        <dbReference type="EMBL" id="MCF6137217.1"/>
    </source>
</evidence>
<dbReference type="InterPro" id="IPR003709">
    <property type="entry name" value="VanY-like_core_dom"/>
</dbReference>
<dbReference type="EMBL" id="JAKIJS010000001">
    <property type="protein sequence ID" value="MCF6137217.1"/>
    <property type="molecule type" value="Genomic_DNA"/>
</dbReference>
<dbReference type="InterPro" id="IPR058193">
    <property type="entry name" value="VanY/YodJ_core_dom"/>
</dbReference>
<dbReference type="InterPro" id="IPR009045">
    <property type="entry name" value="Zn_M74/Hedgehog-like"/>
</dbReference>
<accession>A0ABS9GWQ1</accession>
<protein>
    <submittedName>
        <fullName evidence="3">M15 family metallopeptidase</fullName>
    </submittedName>
</protein>
<feature type="compositionally biased region" description="Basic and acidic residues" evidence="1">
    <location>
        <begin position="27"/>
        <end position="45"/>
    </location>
</feature>
<evidence type="ECO:0000313" key="4">
    <source>
        <dbReference type="Proteomes" id="UP001649381"/>
    </source>
</evidence>
<proteinExistence type="predicted"/>
<dbReference type="CDD" id="cd14852">
    <property type="entry name" value="LD-carboxypeptidase"/>
    <property type="match status" value="1"/>
</dbReference>
<feature type="domain" description="D-alanyl-D-alanine carboxypeptidase-like core" evidence="2">
    <location>
        <begin position="131"/>
        <end position="260"/>
    </location>
</feature>
<keyword evidence="4" id="KW-1185">Reference proteome</keyword>
<sequence>MKLHMALVGLTSLTLILGGCSSIPNPFEKEDQQNTDDQSHEDSQNQKDNQQQDTEQTDSPEEPKEPTNEEADLPSLEETVTVMGDGTKVVTNMNDTLVLVNKERNLPSDYIPEDLVIPNVPFPFEEDSPKKKMRKIAASPLEEMFAQAERDGIPLFAQSGYRSYDRQAAIFASNVQEDGEEEANKYSARPGQSEHQSGLTMDVTSPEVNFDLTQALGDTKTGIWLEENAHQFGFIIRYPEGKEEITGYQYEPWHLRYVGKKHAERIHEQNMTLEEYLGVPVEPVNTKK</sequence>
<dbReference type="SUPFAM" id="SSF55166">
    <property type="entry name" value="Hedgehog/DD-peptidase"/>
    <property type="match status" value="1"/>
</dbReference>
<evidence type="ECO:0000259" key="2">
    <source>
        <dbReference type="Pfam" id="PF02557"/>
    </source>
</evidence>
<dbReference type="Proteomes" id="UP001649381">
    <property type="component" value="Unassembled WGS sequence"/>
</dbReference>
<dbReference type="Gene3D" id="3.30.1380.10">
    <property type="match status" value="1"/>
</dbReference>
<feature type="region of interest" description="Disordered" evidence="1">
    <location>
        <begin position="24"/>
        <end position="76"/>
    </location>
</feature>
<dbReference type="Pfam" id="PF02557">
    <property type="entry name" value="VanY"/>
    <property type="match status" value="1"/>
</dbReference>
<dbReference type="PANTHER" id="PTHR34385:SF1">
    <property type="entry name" value="PEPTIDOGLYCAN L-ALANYL-D-GLUTAMATE ENDOPEPTIDASE CWLK"/>
    <property type="match status" value="1"/>
</dbReference>
<name>A0ABS9GWQ1_9BACL</name>
<feature type="region of interest" description="Disordered" evidence="1">
    <location>
        <begin position="176"/>
        <end position="199"/>
    </location>
</feature>
<dbReference type="RefSeq" id="WP_236332620.1">
    <property type="nucleotide sequence ID" value="NZ_JAKIJS010000001.1"/>
</dbReference>
<reference evidence="3 4" key="1">
    <citation type="submission" date="2022-01" db="EMBL/GenBank/DDBJ databases">
        <title>Alkalihalobacillus sp. EGI L200015, a novel bacterium isolated from a salt lake sediment.</title>
        <authorList>
            <person name="Gao L."/>
            <person name="Fang B.-Z."/>
            <person name="Li W.-J."/>
        </authorList>
    </citation>
    <scope>NUCLEOTIDE SEQUENCE [LARGE SCALE GENOMIC DNA]</scope>
    <source>
        <strain evidence="3 4">KCTC 12718</strain>
    </source>
</reference>
<evidence type="ECO:0000256" key="1">
    <source>
        <dbReference type="SAM" id="MobiDB-lite"/>
    </source>
</evidence>
<dbReference type="PROSITE" id="PS51257">
    <property type="entry name" value="PROKAR_LIPOPROTEIN"/>
    <property type="match status" value="1"/>
</dbReference>
<gene>
    <name evidence="3" type="ORF">L2716_05685</name>
</gene>
<organism evidence="3 4">
    <name type="scientific">Pseudalkalibacillus berkeleyi</name>
    <dbReference type="NCBI Taxonomy" id="1069813"/>
    <lineage>
        <taxon>Bacteria</taxon>
        <taxon>Bacillati</taxon>
        <taxon>Bacillota</taxon>
        <taxon>Bacilli</taxon>
        <taxon>Bacillales</taxon>
        <taxon>Fictibacillaceae</taxon>
        <taxon>Pseudalkalibacillus</taxon>
    </lineage>
</organism>
<dbReference type="PANTHER" id="PTHR34385">
    <property type="entry name" value="D-ALANYL-D-ALANINE CARBOXYPEPTIDASE"/>
    <property type="match status" value="1"/>
</dbReference>